<dbReference type="InterPro" id="IPR037294">
    <property type="entry name" value="ABC_BtuC-like"/>
</dbReference>
<dbReference type="Pfam" id="PF01032">
    <property type="entry name" value="FecCD"/>
    <property type="match status" value="1"/>
</dbReference>
<feature type="transmembrane region" description="Helical" evidence="8">
    <location>
        <begin position="45"/>
        <end position="63"/>
    </location>
</feature>
<feature type="transmembrane region" description="Helical" evidence="8">
    <location>
        <begin position="270"/>
        <end position="298"/>
    </location>
</feature>
<dbReference type="PANTHER" id="PTHR30472">
    <property type="entry name" value="FERRIC ENTEROBACTIN TRANSPORT SYSTEM PERMEASE PROTEIN"/>
    <property type="match status" value="1"/>
</dbReference>
<dbReference type="Proteomes" id="UP000642819">
    <property type="component" value="Unassembled WGS sequence"/>
</dbReference>
<dbReference type="InterPro" id="IPR000522">
    <property type="entry name" value="ABC_transptr_permease_BtuC"/>
</dbReference>
<evidence type="ECO:0000256" key="2">
    <source>
        <dbReference type="ARBA" id="ARBA00007935"/>
    </source>
</evidence>
<keyword evidence="4" id="KW-1003">Cell membrane</keyword>
<reference evidence="10" key="1">
    <citation type="journal article" date="2019" name="Int. J. Syst. Evol. Microbiol.">
        <title>The Global Catalogue of Microorganisms (GCM) 10K type strain sequencing project: providing services to taxonomists for standard genome sequencing and annotation.</title>
        <authorList>
            <consortium name="The Broad Institute Genomics Platform"/>
            <consortium name="The Broad Institute Genome Sequencing Center for Infectious Disease"/>
            <person name="Wu L."/>
            <person name="Ma J."/>
        </authorList>
    </citation>
    <scope>NUCLEOTIDE SEQUENCE [LARGE SCALE GENOMIC DNA]</scope>
    <source>
        <strain evidence="10">KCTC 19466</strain>
    </source>
</reference>
<keyword evidence="6 8" id="KW-1133">Transmembrane helix</keyword>
<evidence type="ECO:0000256" key="1">
    <source>
        <dbReference type="ARBA" id="ARBA00004651"/>
    </source>
</evidence>
<feature type="transmembrane region" description="Helical" evidence="8">
    <location>
        <begin position="181"/>
        <end position="200"/>
    </location>
</feature>
<comment type="similarity">
    <text evidence="2">Belongs to the binding-protein-dependent transport system permease family. FecCD subfamily.</text>
</comment>
<keyword evidence="5 8" id="KW-0812">Transmembrane</keyword>
<protein>
    <submittedName>
        <fullName evidence="9">Enterobactin ABC transporter permease</fullName>
    </submittedName>
</protein>
<evidence type="ECO:0000256" key="6">
    <source>
        <dbReference type="ARBA" id="ARBA00022989"/>
    </source>
</evidence>
<feature type="transmembrane region" description="Helical" evidence="8">
    <location>
        <begin position="335"/>
        <end position="356"/>
    </location>
</feature>
<evidence type="ECO:0000256" key="3">
    <source>
        <dbReference type="ARBA" id="ARBA00022448"/>
    </source>
</evidence>
<organism evidence="9 10">
    <name type="scientific">Zhihengliuella salsuginis</name>
    <dbReference type="NCBI Taxonomy" id="578222"/>
    <lineage>
        <taxon>Bacteria</taxon>
        <taxon>Bacillati</taxon>
        <taxon>Actinomycetota</taxon>
        <taxon>Actinomycetes</taxon>
        <taxon>Micrococcales</taxon>
        <taxon>Micrococcaceae</taxon>
        <taxon>Zhihengliuella</taxon>
    </lineage>
</organism>
<comment type="subcellular location">
    <subcellularLocation>
        <location evidence="1">Cell membrane</location>
        <topology evidence="1">Multi-pass membrane protein</topology>
    </subcellularLocation>
</comment>
<keyword evidence="7 8" id="KW-0472">Membrane</keyword>
<evidence type="ECO:0000256" key="4">
    <source>
        <dbReference type="ARBA" id="ARBA00022475"/>
    </source>
</evidence>
<keyword evidence="10" id="KW-1185">Reference proteome</keyword>
<evidence type="ECO:0000256" key="5">
    <source>
        <dbReference type="ARBA" id="ARBA00022692"/>
    </source>
</evidence>
<feature type="transmembrane region" description="Helical" evidence="8">
    <location>
        <begin position="94"/>
        <end position="114"/>
    </location>
</feature>
<evidence type="ECO:0000256" key="7">
    <source>
        <dbReference type="ARBA" id="ARBA00023136"/>
    </source>
</evidence>
<evidence type="ECO:0000256" key="8">
    <source>
        <dbReference type="SAM" id="Phobius"/>
    </source>
</evidence>
<name>A0ABQ3GER6_9MICC</name>
<keyword evidence="3" id="KW-0813">Transport</keyword>
<dbReference type="RefSeq" id="WP_189348789.1">
    <property type="nucleotide sequence ID" value="NZ_BMXK01000003.1"/>
</dbReference>
<feature type="transmembrane region" description="Helical" evidence="8">
    <location>
        <begin position="310"/>
        <end position="329"/>
    </location>
</feature>
<gene>
    <name evidence="9" type="ORF">GCM10008096_07350</name>
</gene>
<sequence length="365" mass="36575">MLKRADTAPATAPADANASREAALSASIGADSSAARGTGRRVRRVGAVLAGAVVVLFIARVVLGSPVVYLDQLAQILAGETVPGLSFIVLEHRLPAASVGAMAGAALGLSGTVFQTLLRNPLASPDVIGVGYGAATAAVTGMLAFGLAGPLLSAVAFAGGLVVALFVYFMADSGKHTGGRFILIGIGVAAMLQAVLNYLLTRTDVRAAGDALHWLVGSLSSSTWERAGTILLSLVVLVPLTALAVSKLKILELGDDAASGLGLDVRRTRAALVVLGVALSACTIAVTGPIAFVAFLAGPLARLLAGRTNFACSAFVGAALVLAADFAGANLFGDISLPAGVITGALGAPFLLWLLVRSNKQGMGG</sequence>
<feature type="transmembrane region" description="Helical" evidence="8">
    <location>
        <begin position="126"/>
        <end position="145"/>
    </location>
</feature>
<dbReference type="CDD" id="cd06550">
    <property type="entry name" value="TM_ABC_iron-siderophores_like"/>
    <property type="match status" value="1"/>
</dbReference>
<dbReference type="SUPFAM" id="SSF81345">
    <property type="entry name" value="ABC transporter involved in vitamin B12 uptake, BtuC"/>
    <property type="match status" value="1"/>
</dbReference>
<dbReference type="Gene3D" id="1.10.3470.10">
    <property type="entry name" value="ABC transporter involved in vitamin B12 uptake, BtuC"/>
    <property type="match status" value="1"/>
</dbReference>
<evidence type="ECO:0000313" key="9">
    <source>
        <dbReference type="EMBL" id="GHD02336.1"/>
    </source>
</evidence>
<comment type="caution">
    <text evidence="9">The sequence shown here is derived from an EMBL/GenBank/DDBJ whole genome shotgun (WGS) entry which is preliminary data.</text>
</comment>
<dbReference type="EMBL" id="BMXK01000003">
    <property type="protein sequence ID" value="GHD02336.1"/>
    <property type="molecule type" value="Genomic_DNA"/>
</dbReference>
<feature type="transmembrane region" description="Helical" evidence="8">
    <location>
        <begin position="151"/>
        <end position="169"/>
    </location>
</feature>
<dbReference type="PANTHER" id="PTHR30472:SF24">
    <property type="entry name" value="FERRIC ENTEROBACTIN TRANSPORT SYSTEM PERMEASE PROTEIN FEPG"/>
    <property type="match status" value="1"/>
</dbReference>
<proteinExistence type="inferred from homology"/>
<evidence type="ECO:0000313" key="10">
    <source>
        <dbReference type="Proteomes" id="UP000642819"/>
    </source>
</evidence>
<accession>A0ABQ3GER6</accession>